<dbReference type="OrthoDB" id="9806653at2"/>
<dbReference type="CAZy" id="GT4">
    <property type="family name" value="Glycosyltransferase Family 4"/>
</dbReference>
<dbReference type="EMBL" id="CP002304">
    <property type="protein sequence ID" value="ADQ13554.1"/>
    <property type="molecule type" value="Genomic_DNA"/>
</dbReference>
<evidence type="ECO:0000259" key="1">
    <source>
        <dbReference type="Pfam" id="PF00534"/>
    </source>
</evidence>
<dbReference type="InterPro" id="IPR028098">
    <property type="entry name" value="Glyco_trans_4-like_N"/>
</dbReference>
<dbReference type="GO" id="GO:0016757">
    <property type="term" value="F:glycosyltransferase activity"/>
    <property type="evidence" value="ECO:0007669"/>
    <property type="project" value="InterPro"/>
</dbReference>
<dbReference type="SUPFAM" id="SSF53756">
    <property type="entry name" value="UDP-Glycosyltransferase/glycogen phosphorylase"/>
    <property type="match status" value="1"/>
</dbReference>
<dbReference type="STRING" id="656519.Halsa_0058"/>
<keyword evidence="3" id="KW-0808">Transferase</keyword>
<dbReference type="HOGENOM" id="CLU_009583_0_3_9"/>
<protein>
    <submittedName>
        <fullName evidence="3">Glycosyl transferase group 1</fullName>
    </submittedName>
</protein>
<dbReference type="AlphaFoldDB" id="E4RNL9"/>
<dbReference type="Pfam" id="PF13439">
    <property type="entry name" value="Glyco_transf_4"/>
    <property type="match status" value="1"/>
</dbReference>
<reference evidence="3 4" key="2">
    <citation type="journal article" date="2011" name="J. Bacteriol.">
        <title>Complete Genome Sequence of the Haloalkaliphilic, Hydrogen Producing Halanaerobium hydrogenoformans.</title>
        <authorList>
            <person name="Brown S.D."/>
            <person name="Begemann M.B."/>
            <person name="Mormile M.R."/>
            <person name="Wall J.D."/>
            <person name="Han C.S."/>
            <person name="Goodwin L.A."/>
            <person name="Pitluck S."/>
            <person name="Land M.L."/>
            <person name="Hauser L.J."/>
            <person name="Elias D.A."/>
        </authorList>
    </citation>
    <scope>NUCLEOTIDE SEQUENCE [LARGE SCALE GENOMIC DNA]</scope>
    <source>
        <strain evidence="4">sapolanicus</strain>
    </source>
</reference>
<dbReference type="KEGG" id="has:Halsa_0058"/>
<accession>E4RNL9</accession>
<dbReference type="InterPro" id="IPR001296">
    <property type="entry name" value="Glyco_trans_1"/>
</dbReference>
<organism evidence="3 4">
    <name type="scientific">Halanaerobium hydrogeniformans</name>
    <name type="common">Halanaerobium sp. (strain sapolanicus)</name>
    <dbReference type="NCBI Taxonomy" id="656519"/>
    <lineage>
        <taxon>Bacteria</taxon>
        <taxon>Bacillati</taxon>
        <taxon>Bacillota</taxon>
        <taxon>Clostridia</taxon>
        <taxon>Halanaerobiales</taxon>
        <taxon>Halanaerobiaceae</taxon>
        <taxon>Halanaerobium</taxon>
    </lineage>
</organism>
<gene>
    <name evidence="3" type="ordered locus">Halsa_0058</name>
</gene>
<reference evidence="3 4" key="1">
    <citation type="submission" date="2010-11" db="EMBL/GenBank/DDBJ databases">
        <title>Complete sequence of Halanaerobium sp. sapolanicus.</title>
        <authorList>
            <consortium name="US DOE Joint Genome Institute"/>
            <person name="Lucas S."/>
            <person name="Copeland A."/>
            <person name="Lapidus A."/>
            <person name="Cheng J.-F."/>
            <person name="Bruce D."/>
            <person name="Goodwin L."/>
            <person name="Pitluck S."/>
            <person name="Davenport K."/>
            <person name="Detter J.C."/>
            <person name="Han C."/>
            <person name="Tapia R."/>
            <person name="Land M."/>
            <person name="Hauser L."/>
            <person name="Jeffries C."/>
            <person name="Kyrpides N."/>
            <person name="Ivanova N."/>
            <person name="Mikhailova N."/>
            <person name="Begemann M.B."/>
            <person name="Mormile M.R."/>
            <person name="Wall J.D."/>
            <person name="Elias D.A."/>
            <person name="Woyke T."/>
        </authorList>
    </citation>
    <scope>NUCLEOTIDE SEQUENCE [LARGE SCALE GENOMIC DNA]</scope>
    <source>
        <strain evidence="4">sapolanicus</strain>
    </source>
</reference>
<dbReference type="Gene3D" id="3.40.50.2000">
    <property type="entry name" value="Glycogen Phosphorylase B"/>
    <property type="match status" value="2"/>
</dbReference>
<keyword evidence="4" id="KW-1185">Reference proteome</keyword>
<dbReference type="PANTHER" id="PTHR12526">
    <property type="entry name" value="GLYCOSYLTRANSFERASE"/>
    <property type="match status" value="1"/>
</dbReference>
<sequence>MNNKNIKITYVITTLGLGGAETLLYNTLRKIDRNKFEPLVICLIEGSNELADDIENKLDIKVYKLNMKNKLDIRKIYSLYKIIKKENPDIIHSHLYAANILSRVIGKLTSAPVIISTIHNSVFGGKLREISLKFTDKFSSLNTIISDKAASNAIKMNITNKDKLKVIYNGVDVEVFEDYSQMAERKKIIKELNLENDIPILLSVGNLSKQKGYPVLFKALEKLKDKNKSFYLLIAGKGKLENQLKELVKKYDMKNEIYFLGTRRDIPQLMAAADFFVMSSHWEGLPVVLLEAMASGLPVIYTNVGGVGQVIDSNFGYLVTPDDENELADKIIEMINLSDSERNKMGEYARGKVKREYSIDNMVENFVKLYDELMQRKVK</sequence>
<dbReference type="Proteomes" id="UP000007434">
    <property type="component" value="Chromosome"/>
</dbReference>
<feature type="domain" description="Glycosyl transferase family 1" evidence="1">
    <location>
        <begin position="185"/>
        <end position="350"/>
    </location>
</feature>
<feature type="domain" description="Glycosyltransferase subfamily 4-like N-terminal" evidence="2">
    <location>
        <begin position="18"/>
        <end position="174"/>
    </location>
</feature>
<dbReference type="PANTHER" id="PTHR12526:SF630">
    <property type="entry name" value="GLYCOSYLTRANSFERASE"/>
    <property type="match status" value="1"/>
</dbReference>
<name>E4RNL9_HALHG</name>
<dbReference type="RefSeq" id="WP_013404660.1">
    <property type="nucleotide sequence ID" value="NC_014654.1"/>
</dbReference>
<evidence type="ECO:0000313" key="4">
    <source>
        <dbReference type="Proteomes" id="UP000007434"/>
    </source>
</evidence>
<evidence type="ECO:0000313" key="3">
    <source>
        <dbReference type="EMBL" id="ADQ13554.1"/>
    </source>
</evidence>
<evidence type="ECO:0000259" key="2">
    <source>
        <dbReference type="Pfam" id="PF13439"/>
    </source>
</evidence>
<proteinExistence type="predicted"/>
<dbReference type="Pfam" id="PF00534">
    <property type="entry name" value="Glycos_transf_1"/>
    <property type="match status" value="1"/>
</dbReference>
<dbReference type="eggNOG" id="COG0438">
    <property type="taxonomic scope" value="Bacteria"/>
</dbReference>